<keyword evidence="1" id="KW-0812">Transmembrane</keyword>
<feature type="transmembrane region" description="Helical" evidence="1">
    <location>
        <begin position="22"/>
        <end position="50"/>
    </location>
</feature>
<protein>
    <recommendedName>
        <fullName evidence="4">Histidine kinase</fullName>
    </recommendedName>
</protein>
<evidence type="ECO:0000313" key="3">
    <source>
        <dbReference type="Proteomes" id="UP000184105"/>
    </source>
</evidence>
<dbReference type="Proteomes" id="UP000184105">
    <property type="component" value="Unassembled WGS sequence"/>
</dbReference>
<evidence type="ECO:0000313" key="2">
    <source>
        <dbReference type="EMBL" id="SHG03782.1"/>
    </source>
</evidence>
<sequence length="60" mass="7263">MECLFLLYNFMKYSYLLNKTQFVFRIVFFTLITFCLYSFWGISVITSFSIPERARVRLAL</sequence>
<accession>A0AAX2F5V7</accession>
<evidence type="ECO:0008006" key="4">
    <source>
        <dbReference type="Google" id="ProtNLM"/>
    </source>
</evidence>
<comment type="caution">
    <text evidence="2">The sequence shown here is derived from an EMBL/GenBank/DDBJ whole genome shotgun (WGS) entry which is preliminary data.</text>
</comment>
<reference evidence="2 3" key="1">
    <citation type="submission" date="2016-11" db="EMBL/GenBank/DDBJ databases">
        <authorList>
            <person name="Varghese N."/>
            <person name="Submissions S."/>
        </authorList>
    </citation>
    <scope>NUCLEOTIDE SEQUENCE [LARGE SCALE GENOMIC DNA]</scope>
    <source>
        <strain evidence="2 3">DSM 22613</strain>
    </source>
</reference>
<keyword evidence="1" id="KW-0472">Membrane</keyword>
<name>A0AAX2F5V7_9BACT</name>
<dbReference type="EMBL" id="FQWA01000029">
    <property type="protein sequence ID" value="SHG03782.1"/>
    <property type="molecule type" value="Genomic_DNA"/>
</dbReference>
<keyword evidence="3" id="KW-1185">Reference proteome</keyword>
<keyword evidence="1" id="KW-1133">Transmembrane helix</keyword>
<organism evidence="2 3">
    <name type="scientific">Prevotella scopos JCM 17725</name>
    <dbReference type="NCBI Taxonomy" id="1236518"/>
    <lineage>
        <taxon>Bacteria</taxon>
        <taxon>Pseudomonadati</taxon>
        <taxon>Bacteroidota</taxon>
        <taxon>Bacteroidia</taxon>
        <taxon>Bacteroidales</taxon>
        <taxon>Prevotellaceae</taxon>
        <taxon>Prevotella</taxon>
    </lineage>
</organism>
<evidence type="ECO:0000256" key="1">
    <source>
        <dbReference type="SAM" id="Phobius"/>
    </source>
</evidence>
<proteinExistence type="predicted"/>
<dbReference type="AlphaFoldDB" id="A0AAX2F5V7"/>
<gene>
    <name evidence="2" type="ORF">SAMN05444364_1294</name>
</gene>